<evidence type="ECO:0000259" key="2">
    <source>
        <dbReference type="Pfam" id="PF13628"/>
    </source>
</evidence>
<keyword evidence="4" id="KW-1185">Reference proteome</keyword>
<organism evidence="3 4">
    <name type="scientific">Horticoccus luteus</name>
    <dbReference type="NCBI Taxonomy" id="2862869"/>
    <lineage>
        <taxon>Bacteria</taxon>
        <taxon>Pseudomonadati</taxon>
        <taxon>Verrucomicrobiota</taxon>
        <taxon>Opitutia</taxon>
        <taxon>Opitutales</taxon>
        <taxon>Opitutaceae</taxon>
        <taxon>Horticoccus</taxon>
    </lineage>
</organism>
<sequence>MKTIPIPAFVNMRRLTLAALAAAVVGVTSVNAQSSTATMPAKSDSNHVARVDRHFVEEAAEGGMREVKLGELAQGRALDGGVKAFGQRMVADHTQANNELKALAAAKGITIKADEKKDRDYDKLSAKAGNEFDEDYVKMMVKDHKKTIKLFEDEAKDGKDADLQAFANKTLPTLREHLAQAQALKKKD</sequence>
<dbReference type="Gene3D" id="1.20.1260.10">
    <property type="match status" value="1"/>
</dbReference>
<feature type="signal peptide" evidence="1">
    <location>
        <begin position="1"/>
        <end position="32"/>
    </location>
</feature>
<reference evidence="3" key="1">
    <citation type="submission" date="2021-08" db="EMBL/GenBank/DDBJ databases">
        <title>Genome of a novel bacterium of the phylum Verrucomicrobia, Oleiharenicola sp. KSB-15.</title>
        <authorList>
            <person name="Chung J.-H."/>
            <person name="Ahn J.-H."/>
            <person name="Yoon Y."/>
            <person name="Kim D.-Y."/>
            <person name="An S.-H."/>
            <person name="Park I."/>
            <person name="Yeon J."/>
        </authorList>
    </citation>
    <scope>NUCLEOTIDE SEQUENCE</scope>
    <source>
        <strain evidence="3">KSB-15</strain>
    </source>
</reference>
<feature type="domain" description="DUF4142" evidence="2">
    <location>
        <begin position="52"/>
        <end position="184"/>
    </location>
</feature>
<dbReference type="EMBL" id="CP080507">
    <property type="protein sequence ID" value="QYM79818.1"/>
    <property type="molecule type" value="Genomic_DNA"/>
</dbReference>
<dbReference type="Pfam" id="PF13628">
    <property type="entry name" value="DUF4142"/>
    <property type="match status" value="1"/>
</dbReference>
<keyword evidence="1" id="KW-0732">Signal</keyword>
<protein>
    <submittedName>
        <fullName evidence="3">DUF4142 domain-containing protein</fullName>
    </submittedName>
</protein>
<feature type="chain" id="PRO_5034490907" evidence="1">
    <location>
        <begin position="33"/>
        <end position="188"/>
    </location>
</feature>
<evidence type="ECO:0000313" key="4">
    <source>
        <dbReference type="Proteomes" id="UP000825051"/>
    </source>
</evidence>
<dbReference type="Proteomes" id="UP000825051">
    <property type="component" value="Chromosome"/>
</dbReference>
<gene>
    <name evidence="3" type="ORF">K0B96_04140</name>
</gene>
<dbReference type="RefSeq" id="WP_220164168.1">
    <property type="nucleotide sequence ID" value="NZ_CP080507.1"/>
</dbReference>
<dbReference type="InterPro" id="IPR012347">
    <property type="entry name" value="Ferritin-like"/>
</dbReference>
<proteinExistence type="predicted"/>
<evidence type="ECO:0000256" key="1">
    <source>
        <dbReference type="SAM" id="SignalP"/>
    </source>
</evidence>
<name>A0A8F9TXZ8_9BACT</name>
<dbReference type="InterPro" id="IPR025419">
    <property type="entry name" value="DUF4142"/>
</dbReference>
<dbReference type="KEGG" id="ole:K0B96_04140"/>
<evidence type="ECO:0000313" key="3">
    <source>
        <dbReference type="EMBL" id="QYM79818.1"/>
    </source>
</evidence>
<dbReference type="PANTHER" id="PTHR38593:SF1">
    <property type="entry name" value="BLR2558 PROTEIN"/>
    <property type="match status" value="1"/>
</dbReference>
<dbReference type="PANTHER" id="PTHR38593">
    <property type="entry name" value="BLR2558 PROTEIN"/>
    <property type="match status" value="1"/>
</dbReference>
<accession>A0A8F9TXZ8</accession>
<dbReference type="AlphaFoldDB" id="A0A8F9TXZ8"/>